<reference evidence="2" key="1">
    <citation type="journal article" date="2021" name="PeerJ">
        <title>Extensive microbial diversity within the chicken gut microbiome revealed by metagenomics and culture.</title>
        <authorList>
            <person name="Gilroy R."/>
            <person name="Ravi A."/>
            <person name="Getino M."/>
            <person name="Pursley I."/>
            <person name="Horton D.L."/>
            <person name="Alikhan N.F."/>
            <person name="Baker D."/>
            <person name="Gharbi K."/>
            <person name="Hall N."/>
            <person name="Watson M."/>
            <person name="Adriaenssens E.M."/>
            <person name="Foster-Nyarko E."/>
            <person name="Jarju S."/>
            <person name="Secka A."/>
            <person name="Antonio M."/>
            <person name="Oren A."/>
            <person name="Chaudhuri R.R."/>
            <person name="La Ragione R."/>
            <person name="Hildebrand F."/>
            <person name="Pallen M.J."/>
        </authorList>
    </citation>
    <scope>NUCLEOTIDE SEQUENCE</scope>
    <source>
        <strain evidence="2">CHK169-2315</strain>
    </source>
</reference>
<feature type="transmembrane region" description="Helical" evidence="1">
    <location>
        <begin position="9"/>
        <end position="26"/>
    </location>
</feature>
<proteinExistence type="predicted"/>
<dbReference type="AlphaFoldDB" id="A0A9D1PL21"/>
<sequence length="64" mass="7702">MRKLIIESFIYGALFFGIAYVGRLPLRDVTFLTPLRIAIVFAVLYFFYGWIRLKTRKERKTHKF</sequence>
<protein>
    <submittedName>
        <fullName evidence="2">Uncharacterized protein</fullName>
    </submittedName>
</protein>
<keyword evidence="1" id="KW-1133">Transmembrane helix</keyword>
<evidence type="ECO:0000313" key="3">
    <source>
        <dbReference type="Proteomes" id="UP000823937"/>
    </source>
</evidence>
<dbReference type="Proteomes" id="UP000823937">
    <property type="component" value="Unassembled WGS sequence"/>
</dbReference>
<keyword evidence="1" id="KW-0812">Transmembrane</keyword>
<accession>A0A9D1PL21</accession>
<name>A0A9D1PL21_9BACI</name>
<dbReference type="EMBL" id="DXHX01000068">
    <property type="protein sequence ID" value="HIV74371.1"/>
    <property type="molecule type" value="Genomic_DNA"/>
</dbReference>
<comment type="caution">
    <text evidence="2">The sequence shown here is derived from an EMBL/GenBank/DDBJ whole genome shotgun (WGS) entry which is preliminary data.</text>
</comment>
<evidence type="ECO:0000313" key="2">
    <source>
        <dbReference type="EMBL" id="HIV74371.1"/>
    </source>
</evidence>
<evidence type="ECO:0000256" key="1">
    <source>
        <dbReference type="SAM" id="Phobius"/>
    </source>
</evidence>
<organism evidence="2 3">
    <name type="scientific">Candidatus Pseudogracilibacillus intestinigallinarum</name>
    <dbReference type="NCBI Taxonomy" id="2838742"/>
    <lineage>
        <taxon>Bacteria</taxon>
        <taxon>Bacillati</taxon>
        <taxon>Bacillota</taxon>
        <taxon>Bacilli</taxon>
        <taxon>Bacillales</taxon>
        <taxon>Bacillaceae</taxon>
        <taxon>Pseudogracilibacillus</taxon>
    </lineage>
</organism>
<gene>
    <name evidence="2" type="ORF">H9895_04730</name>
</gene>
<feature type="transmembrane region" description="Helical" evidence="1">
    <location>
        <begin position="32"/>
        <end position="51"/>
    </location>
</feature>
<keyword evidence="1" id="KW-0472">Membrane</keyword>
<reference evidence="2" key="2">
    <citation type="submission" date="2021-04" db="EMBL/GenBank/DDBJ databases">
        <authorList>
            <person name="Gilroy R."/>
        </authorList>
    </citation>
    <scope>NUCLEOTIDE SEQUENCE</scope>
    <source>
        <strain evidence="2">CHK169-2315</strain>
    </source>
</reference>